<evidence type="ECO:0000313" key="2">
    <source>
        <dbReference type="Proteomes" id="UP000217199"/>
    </source>
</evidence>
<accession>A0A286UCN9</accession>
<keyword evidence="2" id="KW-1185">Reference proteome</keyword>
<evidence type="ECO:0000313" key="1">
    <source>
        <dbReference type="EMBL" id="PAV17285.1"/>
    </source>
</evidence>
<comment type="caution">
    <text evidence="1">The sequence shown here is derived from an EMBL/GenBank/DDBJ whole genome shotgun (WGS) entry which is preliminary data.</text>
</comment>
<dbReference type="Proteomes" id="UP000217199">
    <property type="component" value="Unassembled WGS sequence"/>
</dbReference>
<organism evidence="1 2">
    <name type="scientific">Pyrrhoderma noxium</name>
    <dbReference type="NCBI Taxonomy" id="2282107"/>
    <lineage>
        <taxon>Eukaryota</taxon>
        <taxon>Fungi</taxon>
        <taxon>Dikarya</taxon>
        <taxon>Basidiomycota</taxon>
        <taxon>Agaricomycotina</taxon>
        <taxon>Agaricomycetes</taxon>
        <taxon>Hymenochaetales</taxon>
        <taxon>Hymenochaetaceae</taxon>
        <taxon>Pyrrhoderma</taxon>
    </lineage>
</organism>
<dbReference type="AlphaFoldDB" id="A0A286UCN9"/>
<name>A0A286UCN9_9AGAM</name>
<gene>
    <name evidence="1" type="ORF">PNOK_0734900</name>
</gene>
<sequence>MRRTQRILSRAVIQGDFESDERDYPNIFADLIAALQEDAEMWGYSPLRGGSEVYEVHHNSALEPFKLHLVGDGLLDIPEALENVVVIHRGLSYFDFYALMQSMDVVIPAFVNRDFYDYQASSTVAIAVQCNVPILASRRMRERYGYIDDDRVTVTRPQALREVNALGALRRASINTEALEDNNDRHGTNFSASAGLEYRSDKFDRDVEEMIDQGWYRNMEGFESFKLDLWEKNREAIRRVLHDLPGEI</sequence>
<dbReference type="EMBL" id="NBII01000007">
    <property type="protein sequence ID" value="PAV17285.1"/>
    <property type="molecule type" value="Genomic_DNA"/>
</dbReference>
<dbReference type="InParanoid" id="A0A286UCN9"/>
<evidence type="ECO:0008006" key="3">
    <source>
        <dbReference type="Google" id="ProtNLM"/>
    </source>
</evidence>
<protein>
    <recommendedName>
        <fullName evidence="3">Glycosyltransferase family 1</fullName>
    </recommendedName>
</protein>
<proteinExistence type="predicted"/>
<reference evidence="1 2" key="1">
    <citation type="journal article" date="2017" name="Mol. Ecol.">
        <title>Comparative and population genomic landscape of Phellinus noxius: A hypervariable fungus causing root rot in trees.</title>
        <authorList>
            <person name="Chung C.L."/>
            <person name="Lee T.J."/>
            <person name="Akiba M."/>
            <person name="Lee H.H."/>
            <person name="Kuo T.H."/>
            <person name="Liu D."/>
            <person name="Ke H.M."/>
            <person name="Yokoi T."/>
            <person name="Roa M.B."/>
            <person name="Lu M.J."/>
            <person name="Chang Y.Y."/>
            <person name="Ann P.J."/>
            <person name="Tsai J.N."/>
            <person name="Chen C.Y."/>
            <person name="Tzean S.S."/>
            <person name="Ota Y."/>
            <person name="Hattori T."/>
            <person name="Sahashi N."/>
            <person name="Liou R.F."/>
            <person name="Kikuchi T."/>
            <person name="Tsai I.J."/>
        </authorList>
    </citation>
    <scope>NUCLEOTIDE SEQUENCE [LARGE SCALE GENOMIC DNA]</scope>
    <source>
        <strain evidence="1 2">FFPRI411160</strain>
    </source>
</reference>
<dbReference type="OrthoDB" id="549336at2759"/>